<dbReference type="Proteomes" id="UP001148018">
    <property type="component" value="Unassembled WGS sequence"/>
</dbReference>
<dbReference type="AlphaFoldDB" id="A0A9Q0E3D2"/>
<accession>A0A9Q0E3D2</accession>
<reference evidence="1" key="1">
    <citation type="submission" date="2022-07" db="EMBL/GenBank/DDBJ databases">
        <title>Chromosome-level genome of Muraenolepis orangiensis.</title>
        <authorList>
            <person name="Kim J."/>
        </authorList>
    </citation>
    <scope>NUCLEOTIDE SEQUENCE</scope>
    <source>
        <strain evidence="1">KU_S4_2022</strain>
        <tissue evidence="1">Muscle</tissue>
    </source>
</reference>
<keyword evidence="2" id="KW-1185">Reference proteome</keyword>
<sequence>MIHWTPRAKFLDNTHNKSKLIHLLSLTFQKLHITLEQSDNDADTLIVREGLAAATDDSVEVRAEDAEVLVMLVHHSSSTNHPLFLTTSKGCYDVRRIRD</sequence>
<name>A0A9Q0E3D2_9TELE</name>
<dbReference type="OrthoDB" id="6753017at2759"/>
<proteinExistence type="predicted"/>
<gene>
    <name evidence="1" type="ORF">NHX12_033161</name>
</gene>
<dbReference type="EMBL" id="JANIIK010000048">
    <property type="protein sequence ID" value="KAJ3599198.1"/>
    <property type="molecule type" value="Genomic_DNA"/>
</dbReference>
<organism evidence="1 2">
    <name type="scientific">Muraenolepis orangiensis</name>
    <name type="common">Patagonian moray cod</name>
    <dbReference type="NCBI Taxonomy" id="630683"/>
    <lineage>
        <taxon>Eukaryota</taxon>
        <taxon>Metazoa</taxon>
        <taxon>Chordata</taxon>
        <taxon>Craniata</taxon>
        <taxon>Vertebrata</taxon>
        <taxon>Euteleostomi</taxon>
        <taxon>Actinopterygii</taxon>
        <taxon>Neopterygii</taxon>
        <taxon>Teleostei</taxon>
        <taxon>Neoteleostei</taxon>
        <taxon>Acanthomorphata</taxon>
        <taxon>Zeiogadaria</taxon>
        <taxon>Gadariae</taxon>
        <taxon>Gadiformes</taxon>
        <taxon>Muraenolepidoidei</taxon>
        <taxon>Muraenolepididae</taxon>
        <taxon>Muraenolepis</taxon>
    </lineage>
</organism>
<evidence type="ECO:0000313" key="1">
    <source>
        <dbReference type="EMBL" id="KAJ3599198.1"/>
    </source>
</evidence>
<comment type="caution">
    <text evidence="1">The sequence shown here is derived from an EMBL/GenBank/DDBJ whole genome shotgun (WGS) entry which is preliminary data.</text>
</comment>
<evidence type="ECO:0000313" key="2">
    <source>
        <dbReference type="Proteomes" id="UP001148018"/>
    </source>
</evidence>
<protein>
    <submittedName>
        <fullName evidence="1">Uncharacterized protein</fullName>
    </submittedName>
</protein>